<feature type="signal peptide" evidence="3">
    <location>
        <begin position="1"/>
        <end position="22"/>
    </location>
</feature>
<dbReference type="PROSITE" id="PS51257">
    <property type="entry name" value="PROKAR_LIPOPROTEIN"/>
    <property type="match status" value="1"/>
</dbReference>
<comment type="caution">
    <text evidence="5">The sequence shown here is derived from an EMBL/GenBank/DDBJ whole genome shotgun (WGS) entry which is preliminary data.</text>
</comment>
<evidence type="ECO:0000256" key="1">
    <source>
        <dbReference type="ARBA" id="ARBA00022729"/>
    </source>
</evidence>
<sequence>MALSRTVPIAILILSCIFPANGVDTTVVNKICNGNKYSDWSLYSFSVEWRACLLRHAACNGTLSPSDCSYCVRTAWDDVDDQCDHSIGVQFQLHDSRLRYENYPFTE</sequence>
<dbReference type="PROSITE" id="PS51473">
    <property type="entry name" value="GNK2"/>
    <property type="match status" value="1"/>
</dbReference>
<dbReference type="Proteomes" id="UP001634007">
    <property type="component" value="Unassembled WGS sequence"/>
</dbReference>
<evidence type="ECO:0000313" key="6">
    <source>
        <dbReference type="Proteomes" id="UP001634007"/>
    </source>
</evidence>
<evidence type="ECO:0000259" key="4">
    <source>
        <dbReference type="PROSITE" id="PS51473"/>
    </source>
</evidence>
<name>A0ABD3JEB4_EUCGL</name>
<dbReference type="AlphaFoldDB" id="A0ABD3JEB4"/>
<protein>
    <recommendedName>
        <fullName evidence="4">Gnk2-homologous domain-containing protein</fullName>
    </recommendedName>
</protein>
<evidence type="ECO:0000256" key="2">
    <source>
        <dbReference type="ARBA" id="ARBA00022737"/>
    </source>
</evidence>
<proteinExistence type="predicted"/>
<dbReference type="EMBL" id="JBJKBG010000008">
    <property type="protein sequence ID" value="KAL3725615.1"/>
    <property type="molecule type" value="Genomic_DNA"/>
</dbReference>
<accession>A0ABD3JEB4</accession>
<evidence type="ECO:0000313" key="5">
    <source>
        <dbReference type="EMBL" id="KAL3725615.1"/>
    </source>
</evidence>
<gene>
    <name evidence="5" type="ORF">ACJRO7_030617</name>
</gene>
<feature type="chain" id="PRO_5044858322" description="Gnk2-homologous domain-containing protein" evidence="3">
    <location>
        <begin position="23"/>
        <end position="107"/>
    </location>
</feature>
<dbReference type="InterPro" id="IPR002902">
    <property type="entry name" value="GNK2"/>
</dbReference>
<evidence type="ECO:0000256" key="3">
    <source>
        <dbReference type="SAM" id="SignalP"/>
    </source>
</evidence>
<feature type="domain" description="Gnk2-homologous" evidence="4">
    <location>
        <begin position="6"/>
        <end position="105"/>
    </location>
</feature>
<reference evidence="5 6" key="1">
    <citation type="submission" date="2024-11" db="EMBL/GenBank/DDBJ databases">
        <title>Chromosome-level genome assembly of Eucalyptus globulus Labill. provides insights into its genome evolution.</title>
        <authorList>
            <person name="Li X."/>
        </authorList>
    </citation>
    <scope>NUCLEOTIDE SEQUENCE [LARGE SCALE GENOMIC DNA]</scope>
    <source>
        <strain evidence="5">CL2024</strain>
        <tissue evidence="5">Fresh tender leaves</tissue>
    </source>
</reference>
<keyword evidence="1 3" id="KW-0732">Signal</keyword>
<keyword evidence="2" id="KW-0677">Repeat</keyword>
<keyword evidence="6" id="KW-1185">Reference proteome</keyword>
<dbReference type="InterPro" id="IPR038408">
    <property type="entry name" value="GNK2_sf"/>
</dbReference>
<dbReference type="Gene3D" id="3.30.430.20">
    <property type="entry name" value="Gnk2 domain, C-X8-C-X2-C motif"/>
    <property type="match status" value="1"/>
</dbReference>
<organism evidence="5 6">
    <name type="scientific">Eucalyptus globulus</name>
    <name type="common">Tasmanian blue gum</name>
    <dbReference type="NCBI Taxonomy" id="34317"/>
    <lineage>
        <taxon>Eukaryota</taxon>
        <taxon>Viridiplantae</taxon>
        <taxon>Streptophyta</taxon>
        <taxon>Embryophyta</taxon>
        <taxon>Tracheophyta</taxon>
        <taxon>Spermatophyta</taxon>
        <taxon>Magnoliopsida</taxon>
        <taxon>eudicotyledons</taxon>
        <taxon>Gunneridae</taxon>
        <taxon>Pentapetalae</taxon>
        <taxon>rosids</taxon>
        <taxon>malvids</taxon>
        <taxon>Myrtales</taxon>
        <taxon>Myrtaceae</taxon>
        <taxon>Myrtoideae</taxon>
        <taxon>Eucalypteae</taxon>
        <taxon>Eucalyptus</taxon>
    </lineage>
</organism>